<dbReference type="Proteomes" id="UP000765509">
    <property type="component" value="Unassembled WGS sequence"/>
</dbReference>
<reference evidence="2" key="1">
    <citation type="submission" date="2021-03" db="EMBL/GenBank/DDBJ databases">
        <title>Draft genome sequence of rust myrtle Austropuccinia psidii MF-1, a brazilian biotype.</title>
        <authorList>
            <person name="Quecine M.C."/>
            <person name="Pachon D.M.R."/>
            <person name="Bonatelli M.L."/>
            <person name="Correr F.H."/>
            <person name="Franceschini L.M."/>
            <person name="Leite T.F."/>
            <person name="Margarido G.R.A."/>
            <person name="Almeida C.A."/>
            <person name="Ferrarezi J.A."/>
            <person name="Labate C.A."/>
        </authorList>
    </citation>
    <scope>NUCLEOTIDE SEQUENCE</scope>
    <source>
        <strain evidence="2">MF-1</strain>
    </source>
</reference>
<feature type="chain" id="PRO_5040235897" evidence="1">
    <location>
        <begin position="29"/>
        <end position="181"/>
    </location>
</feature>
<name>A0A9Q3HCT0_9BASI</name>
<keyword evidence="3" id="KW-1185">Reference proteome</keyword>
<protein>
    <submittedName>
        <fullName evidence="2">Uncharacterized protein</fullName>
    </submittedName>
</protein>
<evidence type="ECO:0000313" key="3">
    <source>
        <dbReference type="Proteomes" id="UP000765509"/>
    </source>
</evidence>
<evidence type="ECO:0000256" key="1">
    <source>
        <dbReference type="SAM" id="SignalP"/>
    </source>
</evidence>
<feature type="signal peptide" evidence="1">
    <location>
        <begin position="1"/>
        <end position="28"/>
    </location>
</feature>
<dbReference type="AlphaFoldDB" id="A0A9Q3HCT0"/>
<sequence length="181" mass="20201">MNKASSFTLLFPTITLFFLLILVQKGYSLESSTTQVISEKTSGVTIEVFGEGSQSPKSPTTQRLSASQKLRKRFAKRGLGNTGHAVANLEGVAQEDAREGAAVRGEASTFLEEKNKAKQKEKDAEFPNGIFERVLDHVDRFVSDENLEKVGTLVKEFDARQKDFRGFKFYGQVPDLNTEFR</sequence>
<evidence type="ECO:0000313" key="2">
    <source>
        <dbReference type="EMBL" id="MBW0500648.1"/>
    </source>
</evidence>
<proteinExistence type="predicted"/>
<comment type="caution">
    <text evidence="2">The sequence shown here is derived from an EMBL/GenBank/DDBJ whole genome shotgun (WGS) entry which is preliminary data.</text>
</comment>
<keyword evidence="1" id="KW-0732">Signal</keyword>
<organism evidence="2 3">
    <name type="scientific">Austropuccinia psidii MF-1</name>
    <dbReference type="NCBI Taxonomy" id="1389203"/>
    <lineage>
        <taxon>Eukaryota</taxon>
        <taxon>Fungi</taxon>
        <taxon>Dikarya</taxon>
        <taxon>Basidiomycota</taxon>
        <taxon>Pucciniomycotina</taxon>
        <taxon>Pucciniomycetes</taxon>
        <taxon>Pucciniales</taxon>
        <taxon>Sphaerophragmiaceae</taxon>
        <taxon>Austropuccinia</taxon>
    </lineage>
</organism>
<gene>
    <name evidence="2" type="ORF">O181_040363</name>
</gene>
<accession>A0A9Q3HCT0</accession>
<dbReference type="EMBL" id="AVOT02015928">
    <property type="protein sequence ID" value="MBW0500648.1"/>
    <property type="molecule type" value="Genomic_DNA"/>
</dbReference>